<accession>A0ABU4B277</accession>
<keyword evidence="1" id="KW-0472">Membrane</keyword>
<dbReference type="RefSeq" id="WP_188078866.1">
    <property type="nucleotide sequence ID" value="NZ_JAWLKE010000007.1"/>
</dbReference>
<reference evidence="2 3" key="1">
    <citation type="submission" date="2023-10" db="EMBL/GenBank/DDBJ databases">
        <title>Development of a sustainable strategy for remediation of hydrocarbon-contaminated territories based on the waste exchange concept.</title>
        <authorList>
            <person name="Krivoruchko A."/>
        </authorList>
    </citation>
    <scope>NUCLEOTIDE SEQUENCE [LARGE SCALE GENOMIC DNA]</scope>
    <source>
        <strain evidence="2 3">IEGM 1322</strain>
    </source>
</reference>
<evidence type="ECO:0000313" key="3">
    <source>
        <dbReference type="Proteomes" id="UP001185899"/>
    </source>
</evidence>
<sequence length="58" mass="6585">MSDEFVESMNDSFNRRTRGLSTLWLYLVPIASATLGAITGLIMSKFGFVLTRRRTREA</sequence>
<evidence type="ECO:0000256" key="1">
    <source>
        <dbReference type="SAM" id="Phobius"/>
    </source>
</evidence>
<proteinExistence type="predicted"/>
<organism evidence="2 3">
    <name type="scientific">Rhodococcus cercidiphylli</name>
    <dbReference type="NCBI Taxonomy" id="489916"/>
    <lineage>
        <taxon>Bacteria</taxon>
        <taxon>Bacillati</taxon>
        <taxon>Actinomycetota</taxon>
        <taxon>Actinomycetes</taxon>
        <taxon>Mycobacteriales</taxon>
        <taxon>Nocardiaceae</taxon>
        <taxon>Rhodococcus</taxon>
    </lineage>
</organism>
<comment type="caution">
    <text evidence="2">The sequence shown here is derived from an EMBL/GenBank/DDBJ whole genome shotgun (WGS) entry which is preliminary data.</text>
</comment>
<keyword evidence="1" id="KW-0812">Transmembrane</keyword>
<keyword evidence="1" id="KW-1133">Transmembrane helix</keyword>
<feature type="transmembrane region" description="Helical" evidence="1">
    <location>
        <begin position="23"/>
        <end position="44"/>
    </location>
</feature>
<gene>
    <name evidence="2" type="ORF">R3P95_18800</name>
</gene>
<evidence type="ECO:0000313" key="2">
    <source>
        <dbReference type="EMBL" id="MDV6232605.1"/>
    </source>
</evidence>
<keyword evidence="3" id="KW-1185">Reference proteome</keyword>
<protein>
    <submittedName>
        <fullName evidence="2">Uncharacterized protein</fullName>
    </submittedName>
</protein>
<dbReference type="EMBL" id="JAWLKE010000007">
    <property type="protein sequence ID" value="MDV6232605.1"/>
    <property type="molecule type" value="Genomic_DNA"/>
</dbReference>
<dbReference type="Proteomes" id="UP001185899">
    <property type="component" value="Unassembled WGS sequence"/>
</dbReference>
<name>A0ABU4B277_9NOCA</name>